<keyword evidence="3" id="KW-1185">Reference proteome</keyword>
<evidence type="ECO:0000313" key="3">
    <source>
        <dbReference type="Proteomes" id="UP000799444"/>
    </source>
</evidence>
<sequence>MARVRDGVEHIRDYIRAFERGVRKGQIPLIFNEPNGLKSLEECRQMGLDPTQFAYGPRCTKVARATLPPSCFVELSNDESEEEQDAEPHTEKTTKSKFRHRHKLQDLKLRLRRTKTELPKHLPAKPRQNPLRPLPPITKEMSQAGWRGAHTKAQMLQFIETTGGNRANWLATKAVDLAKECSRIQRDHRVEQQRQLAATTAHMAIQPVPKPKRKRKRGESGAGESQQSSTDDMLSSQDDAAAETARPKKKARFHAHNH</sequence>
<accession>A0A9P4R523</accession>
<protein>
    <submittedName>
        <fullName evidence="2">Uncharacterized protein</fullName>
    </submittedName>
</protein>
<name>A0A9P4R523_9PLEO</name>
<feature type="region of interest" description="Disordered" evidence="1">
    <location>
        <begin position="198"/>
        <end position="258"/>
    </location>
</feature>
<feature type="region of interest" description="Disordered" evidence="1">
    <location>
        <begin position="76"/>
        <end position="101"/>
    </location>
</feature>
<reference evidence="2" key="1">
    <citation type="journal article" date="2020" name="Stud. Mycol.">
        <title>101 Dothideomycetes genomes: a test case for predicting lifestyles and emergence of pathogens.</title>
        <authorList>
            <person name="Haridas S."/>
            <person name="Albert R."/>
            <person name="Binder M."/>
            <person name="Bloem J."/>
            <person name="Labutti K."/>
            <person name="Salamov A."/>
            <person name="Andreopoulos B."/>
            <person name="Baker S."/>
            <person name="Barry K."/>
            <person name="Bills G."/>
            <person name="Bluhm B."/>
            <person name="Cannon C."/>
            <person name="Castanera R."/>
            <person name="Culley D."/>
            <person name="Daum C."/>
            <person name="Ezra D."/>
            <person name="Gonzalez J."/>
            <person name="Henrissat B."/>
            <person name="Kuo A."/>
            <person name="Liang C."/>
            <person name="Lipzen A."/>
            <person name="Lutzoni F."/>
            <person name="Magnuson J."/>
            <person name="Mondo S."/>
            <person name="Nolan M."/>
            <person name="Ohm R."/>
            <person name="Pangilinan J."/>
            <person name="Park H.-J."/>
            <person name="Ramirez L."/>
            <person name="Alfaro M."/>
            <person name="Sun H."/>
            <person name="Tritt A."/>
            <person name="Yoshinaga Y."/>
            <person name="Zwiers L.-H."/>
            <person name="Turgeon B."/>
            <person name="Goodwin S."/>
            <person name="Spatafora J."/>
            <person name="Crous P."/>
            <person name="Grigoriev I."/>
        </authorList>
    </citation>
    <scope>NUCLEOTIDE SEQUENCE</scope>
    <source>
        <strain evidence="2">CBS 125425</strain>
    </source>
</reference>
<dbReference type="Proteomes" id="UP000799444">
    <property type="component" value="Unassembled WGS sequence"/>
</dbReference>
<evidence type="ECO:0000256" key="1">
    <source>
        <dbReference type="SAM" id="MobiDB-lite"/>
    </source>
</evidence>
<proteinExistence type="predicted"/>
<gene>
    <name evidence="2" type="ORF">EJ04DRAFT_560147</name>
</gene>
<dbReference type="EMBL" id="ML996106">
    <property type="protein sequence ID" value="KAF2738879.1"/>
    <property type="molecule type" value="Genomic_DNA"/>
</dbReference>
<organism evidence="2 3">
    <name type="scientific">Polyplosphaeria fusca</name>
    <dbReference type="NCBI Taxonomy" id="682080"/>
    <lineage>
        <taxon>Eukaryota</taxon>
        <taxon>Fungi</taxon>
        <taxon>Dikarya</taxon>
        <taxon>Ascomycota</taxon>
        <taxon>Pezizomycotina</taxon>
        <taxon>Dothideomycetes</taxon>
        <taxon>Pleosporomycetidae</taxon>
        <taxon>Pleosporales</taxon>
        <taxon>Tetraplosphaeriaceae</taxon>
        <taxon>Polyplosphaeria</taxon>
    </lineage>
</organism>
<evidence type="ECO:0000313" key="2">
    <source>
        <dbReference type="EMBL" id="KAF2738879.1"/>
    </source>
</evidence>
<feature type="compositionally biased region" description="Basic residues" evidence="1">
    <location>
        <begin position="247"/>
        <end position="258"/>
    </location>
</feature>
<dbReference type="AlphaFoldDB" id="A0A9P4R523"/>
<comment type="caution">
    <text evidence="2">The sequence shown here is derived from an EMBL/GenBank/DDBJ whole genome shotgun (WGS) entry which is preliminary data.</text>
</comment>
<feature type="compositionally biased region" description="Acidic residues" evidence="1">
    <location>
        <begin position="76"/>
        <end position="85"/>
    </location>
</feature>